<protein>
    <recommendedName>
        <fullName evidence="3">Baseplate assembly protein</fullName>
    </recommendedName>
</protein>
<reference evidence="1 2" key="1">
    <citation type="submission" date="2021-03" db="EMBL/GenBank/DDBJ databases">
        <title>Sequencing the genomes of 1000 actinobacteria strains.</title>
        <authorList>
            <person name="Klenk H.-P."/>
        </authorList>
    </citation>
    <scope>NUCLEOTIDE SEQUENCE [LARGE SCALE GENOMIC DNA]</scope>
    <source>
        <strain evidence="1 2">DSM 46670</strain>
    </source>
</reference>
<accession>A0ABS4TQ54</accession>
<organism evidence="1 2">
    <name type="scientific">Kibdelosporangium banguiense</name>
    <dbReference type="NCBI Taxonomy" id="1365924"/>
    <lineage>
        <taxon>Bacteria</taxon>
        <taxon>Bacillati</taxon>
        <taxon>Actinomycetota</taxon>
        <taxon>Actinomycetes</taxon>
        <taxon>Pseudonocardiales</taxon>
        <taxon>Pseudonocardiaceae</taxon>
        <taxon>Kibdelosporangium</taxon>
    </lineage>
</organism>
<comment type="caution">
    <text evidence="1">The sequence shown here is derived from an EMBL/GenBank/DDBJ whole genome shotgun (WGS) entry which is preliminary data.</text>
</comment>
<evidence type="ECO:0000313" key="2">
    <source>
        <dbReference type="Proteomes" id="UP001519332"/>
    </source>
</evidence>
<evidence type="ECO:0008006" key="3">
    <source>
        <dbReference type="Google" id="ProtNLM"/>
    </source>
</evidence>
<proteinExistence type="predicted"/>
<keyword evidence="2" id="KW-1185">Reference proteome</keyword>
<name>A0ABS4TQ54_9PSEU</name>
<dbReference type="Proteomes" id="UP001519332">
    <property type="component" value="Unassembled WGS sequence"/>
</dbReference>
<sequence>MAEINMPENRPVIDYMARDYDSILRAMRALIPDKLPEWTEYTAEADFGNALLQLFAHMGDILSYYQDRVANESFLATAQTRRSVINHLNLIGYRMTTAVPAATRLTVTVPQSATGSVTVSRGAAFATASQPGRPSVRFEYNGTAPLTIDLGTLPPDPADATRKIYADGIPVEEGRIVADEVAGASDGSPGQRFPLLRAGVILRGTDDIVVRSELGGVVQAWTFQRSLAFSRSQQDFTVDIDENDRATLRFGDGRVTGFIPPLGSTIRVTYRVGGGALGNVAANTIKTVADAPALATAGARVFNPAPATGGADRESIEHAVDNAPAVFRSLERAVTTEDYRALALSVNGVGKVRASADRRNVITLFVAPDEGGQVSDVLAAALLSYFADKRPITTVVEIADVDYVPVWVTATVGVDSFYAQTAVAEAIRITAGGLLAFSAVDFGQNLYLSKVYEAIESVPGVVFTTVTEFRLDSMPAGTVEPTGRLSLGPNEIPVAPAASDYQGGIRLIMEGGY</sequence>
<dbReference type="EMBL" id="JAGINW010000001">
    <property type="protein sequence ID" value="MBP2326534.1"/>
    <property type="molecule type" value="Genomic_DNA"/>
</dbReference>
<evidence type="ECO:0000313" key="1">
    <source>
        <dbReference type="EMBL" id="MBP2326534.1"/>
    </source>
</evidence>
<dbReference type="RefSeq" id="WP_209643587.1">
    <property type="nucleotide sequence ID" value="NZ_JAGINW010000001.1"/>
</dbReference>
<gene>
    <name evidence="1" type="ORF">JOF56_006919</name>
</gene>